<dbReference type="EMBL" id="FOUY01000002">
    <property type="protein sequence ID" value="SFM69967.1"/>
    <property type="molecule type" value="Genomic_DNA"/>
</dbReference>
<protein>
    <submittedName>
        <fullName evidence="2">Branched-chain amino acid transport protein (AzlD)</fullName>
    </submittedName>
</protein>
<evidence type="ECO:0000256" key="1">
    <source>
        <dbReference type="SAM" id="Phobius"/>
    </source>
</evidence>
<dbReference type="OrthoDB" id="4484240at2"/>
<feature type="transmembrane region" description="Helical" evidence="1">
    <location>
        <begin position="36"/>
        <end position="55"/>
    </location>
</feature>
<dbReference type="AlphaFoldDB" id="A0A1I4T023"/>
<accession>A0A1I4T023</accession>
<dbReference type="RefSeq" id="WP_093336697.1">
    <property type="nucleotide sequence ID" value="NZ_FOUY01000002.1"/>
</dbReference>
<reference evidence="2 3" key="1">
    <citation type="submission" date="2016-10" db="EMBL/GenBank/DDBJ databases">
        <authorList>
            <person name="de Groot N.N."/>
        </authorList>
    </citation>
    <scope>NUCLEOTIDE SEQUENCE [LARGE SCALE GENOMIC DNA]</scope>
    <source>
        <strain evidence="2 3">CGMCC 4.1877</strain>
    </source>
</reference>
<proteinExistence type="predicted"/>
<sequence length="102" mass="10655">MTITALAVLAGGTYLMRLVPLLLAGRVEFSDRTVRLVELGAVALLVALVVTGTWFEGQEFAGWARPAGVAVAAAGIWRRLPFVLVVVLAAATTAVLRLAGLP</sequence>
<gene>
    <name evidence="2" type="ORF">SAMN05216207_100219</name>
</gene>
<dbReference type="STRING" id="260086.SAMN05216207_100219"/>
<keyword evidence="1" id="KW-1133">Transmembrane helix</keyword>
<keyword evidence="1" id="KW-0812">Transmembrane</keyword>
<feature type="transmembrane region" description="Helical" evidence="1">
    <location>
        <begin position="80"/>
        <end position="99"/>
    </location>
</feature>
<name>A0A1I4T023_PSUAM</name>
<keyword evidence="1" id="KW-0472">Membrane</keyword>
<dbReference type="Proteomes" id="UP000199614">
    <property type="component" value="Unassembled WGS sequence"/>
</dbReference>
<feature type="transmembrane region" description="Helical" evidence="1">
    <location>
        <begin position="6"/>
        <end position="24"/>
    </location>
</feature>
<organism evidence="2 3">
    <name type="scientific">Pseudonocardia ammonioxydans</name>
    <dbReference type="NCBI Taxonomy" id="260086"/>
    <lineage>
        <taxon>Bacteria</taxon>
        <taxon>Bacillati</taxon>
        <taxon>Actinomycetota</taxon>
        <taxon>Actinomycetes</taxon>
        <taxon>Pseudonocardiales</taxon>
        <taxon>Pseudonocardiaceae</taxon>
        <taxon>Pseudonocardia</taxon>
    </lineage>
</organism>
<evidence type="ECO:0000313" key="3">
    <source>
        <dbReference type="Proteomes" id="UP000199614"/>
    </source>
</evidence>
<dbReference type="Pfam" id="PF05437">
    <property type="entry name" value="AzlD"/>
    <property type="match status" value="1"/>
</dbReference>
<dbReference type="InterPro" id="IPR008407">
    <property type="entry name" value="Brnchd-chn_aa_trnsp_AzlD"/>
</dbReference>
<evidence type="ECO:0000313" key="2">
    <source>
        <dbReference type="EMBL" id="SFM69967.1"/>
    </source>
</evidence>
<keyword evidence="3" id="KW-1185">Reference proteome</keyword>